<evidence type="ECO:0000313" key="5">
    <source>
        <dbReference type="Proteomes" id="UP000292781"/>
    </source>
</evidence>
<accession>A0A4Q9VPH6</accession>
<dbReference type="RefSeq" id="WP_131309553.1">
    <property type="nucleotide sequence ID" value="NZ_SJFN01000014.1"/>
</dbReference>
<dbReference type="Proteomes" id="UP000292781">
    <property type="component" value="Unassembled WGS sequence"/>
</dbReference>
<dbReference type="InterPro" id="IPR036117">
    <property type="entry name" value="DhaL_dom_sf"/>
</dbReference>
<organism evidence="4 5">
    <name type="scientific">Siculibacillus lacustris</name>
    <dbReference type="NCBI Taxonomy" id="1549641"/>
    <lineage>
        <taxon>Bacteria</taxon>
        <taxon>Pseudomonadati</taxon>
        <taxon>Pseudomonadota</taxon>
        <taxon>Alphaproteobacteria</taxon>
        <taxon>Hyphomicrobiales</taxon>
        <taxon>Ancalomicrobiaceae</taxon>
        <taxon>Siculibacillus</taxon>
    </lineage>
</organism>
<protein>
    <submittedName>
        <fullName evidence="4">Dihydroxyacetone kinase subunit L</fullName>
    </submittedName>
</protein>
<dbReference type="EMBL" id="SJFN01000014">
    <property type="protein sequence ID" value="TBW37631.1"/>
    <property type="molecule type" value="Genomic_DNA"/>
</dbReference>
<dbReference type="InterPro" id="IPR050861">
    <property type="entry name" value="Dihydroxyacetone_Kinase"/>
</dbReference>
<comment type="caution">
    <text evidence="4">The sequence shown here is derived from an EMBL/GenBank/DDBJ whole genome shotgun (WGS) entry which is preliminary data.</text>
</comment>
<dbReference type="SMART" id="SM01120">
    <property type="entry name" value="Dak2"/>
    <property type="match status" value="1"/>
</dbReference>
<keyword evidence="1" id="KW-0808">Transferase</keyword>
<evidence type="ECO:0000259" key="3">
    <source>
        <dbReference type="PROSITE" id="PS51480"/>
    </source>
</evidence>
<evidence type="ECO:0000256" key="2">
    <source>
        <dbReference type="ARBA" id="ARBA00022777"/>
    </source>
</evidence>
<dbReference type="Gene3D" id="1.25.40.340">
    <property type="match status" value="1"/>
</dbReference>
<dbReference type="OrthoDB" id="9800291at2"/>
<sequence length="200" mass="20885">MTLTRAELAAGLGRIADHMEIVADELNTLDGQLGDGDLGITMVRGGREVKAILGELPPEIGEALMKVAQAFTRVSGSSYGTLVASGLMAAAKLTRGRTEVPWTEMSALLAAAFEQMRSRGKASLGDKTVLDTLDAAARATAGLDDPHAILAAARTAVTETMATCRTWPAKIGRARIFAEKSVGLDDPGQLALLRVLEGLG</sequence>
<evidence type="ECO:0000256" key="1">
    <source>
        <dbReference type="ARBA" id="ARBA00022679"/>
    </source>
</evidence>
<feature type="domain" description="DhaL" evidence="3">
    <location>
        <begin position="6"/>
        <end position="200"/>
    </location>
</feature>
<dbReference type="GO" id="GO:0004371">
    <property type="term" value="F:glycerone kinase activity"/>
    <property type="evidence" value="ECO:0007669"/>
    <property type="project" value="InterPro"/>
</dbReference>
<dbReference type="PROSITE" id="PS51480">
    <property type="entry name" value="DHAL"/>
    <property type="match status" value="1"/>
</dbReference>
<keyword evidence="2 4" id="KW-0418">Kinase</keyword>
<dbReference type="PANTHER" id="PTHR28629:SF4">
    <property type="entry name" value="TRIOKINASE_FMN CYCLASE"/>
    <property type="match status" value="1"/>
</dbReference>
<dbReference type="GO" id="GO:0019563">
    <property type="term" value="P:glycerol catabolic process"/>
    <property type="evidence" value="ECO:0007669"/>
    <property type="project" value="TreeGrafter"/>
</dbReference>
<dbReference type="Pfam" id="PF02734">
    <property type="entry name" value="Dak2"/>
    <property type="match status" value="1"/>
</dbReference>
<evidence type="ECO:0000313" key="4">
    <source>
        <dbReference type="EMBL" id="TBW37631.1"/>
    </source>
</evidence>
<dbReference type="AlphaFoldDB" id="A0A4Q9VPH6"/>
<dbReference type="PANTHER" id="PTHR28629">
    <property type="entry name" value="TRIOKINASE/FMN CYCLASE"/>
    <property type="match status" value="1"/>
</dbReference>
<reference evidence="4 5" key="1">
    <citation type="submission" date="2019-02" db="EMBL/GenBank/DDBJ databases">
        <title>Siculibacillus lacustris gen. nov., sp. nov., a new rosette-forming bacterium isolated from a freshwater crater lake (Lake St. Ana, Romania).</title>
        <authorList>
            <person name="Felfoldi T."/>
            <person name="Marton Z."/>
            <person name="Szabo A."/>
            <person name="Mentes A."/>
            <person name="Boka K."/>
            <person name="Marialigeti K."/>
            <person name="Mathe I."/>
            <person name="Koncz M."/>
            <person name="Schumann P."/>
            <person name="Toth E."/>
        </authorList>
    </citation>
    <scope>NUCLEOTIDE SEQUENCE [LARGE SCALE GENOMIC DNA]</scope>
    <source>
        <strain evidence="4 5">SA-279</strain>
    </source>
</reference>
<name>A0A4Q9VPH6_9HYPH</name>
<proteinExistence type="predicted"/>
<dbReference type="InterPro" id="IPR004007">
    <property type="entry name" value="DhaL_dom"/>
</dbReference>
<keyword evidence="5" id="KW-1185">Reference proteome</keyword>
<dbReference type="GO" id="GO:0005829">
    <property type="term" value="C:cytosol"/>
    <property type="evidence" value="ECO:0007669"/>
    <property type="project" value="TreeGrafter"/>
</dbReference>
<dbReference type="SUPFAM" id="SSF101473">
    <property type="entry name" value="DhaL-like"/>
    <property type="match status" value="1"/>
</dbReference>
<gene>
    <name evidence="4" type="ORF">EYW49_11025</name>
</gene>